<dbReference type="GO" id="GO:0008270">
    <property type="term" value="F:zinc ion binding"/>
    <property type="evidence" value="ECO:0007669"/>
    <property type="project" value="InterPro"/>
</dbReference>
<dbReference type="InterPro" id="IPR008807">
    <property type="entry name" value="ROS_MUCR"/>
</dbReference>
<name>A0A245ZFT0_9SPHN</name>
<protein>
    <submittedName>
        <fullName evidence="3">Transcriptional regulatory protein ros</fullName>
    </submittedName>
</protein>
<dbReference type="EMBL" id="NBBJ01000005">
    <property type="protein sequence ID" value="OWK28602.1"/>
    <property type="molecule type" value="Genomic_DNA"/>
</dbReference>
<sequence>MKNENNNQVELATDLTVAWLSNPNTRAAVDDIPAFLRAVHDALGALVTPAAQTGDQEATVEYKPAVSVRKSLADPEYIVSMIDGKKYRSLTRHLNANGLSPADYRERYGLKPDYPLVAPAYSAERRAIAKQLGLGRKKGQKVEKEVAAVTATRKPAPKKRKSAADAKEAAKAHLGGIE</sequence>
<evidence type="ECO:0000256" key="2">
    <source>
        <dbReference type="SAM" id="MobiDB-lite"/>
    </source>
</evidence>
<comment type="caution">
    <text evidence="3">The sequence shown here is derived from an EMBL/GenBank/DDBJ whole genome shotgun (WGS) entry which is preliminary data.</text>
</comment>
<dbReference type="AlphaFoldDB" id="A0A245ZFT0"/>
<dbReference type="Proteomes" id="UP000197783">
    <property type="component" value="Unassembled WGS sequence"/>
</dbReference>
<dbReference type="OrthoDB" id="9809693at2"/>
<dbReference type="Gene3D" id="1.10.10.1550">
    <property type="entry name" value="ROS/MUCR transcriptional regulator protein"/>
    <property type="match status" value="1"/>
</dbReference>
<feature type="region of interest" description="Disordered" evidence="2">
    <location>
        <begin position="146"/>
        <end position="178"/>
    </location>
</feature>
<keyword evidence="4" id="KW-1185">Reference proteome</keyword>
<dbReference type="GO" id="GO:0006355">
    <property type="term" value="P:regulation of DNA-templated transcription"/>
    <property type="evidence" value="ECO:0007669"/>
    <property type="project" value="InterPro"/>
</dbReference>
<dbReference type="RefSeq" id="WP_088334552.1">
    <property type="nucleotide sequence ID" value="NZ_NBBJ01000005.1"/>
</dbReference>
<evidence type="ECO:0000313" key="3">
    <source>
        <dbReference type="EMBL" id="OWK28602.1"/>
    </source>
</evidence>
<reference evidence="3 4" key="1">
    <citation type="submission" date="2017-03" db="EMBL/GenBank/DDBJ databases">
        <title>Genome sequence of Sphingomonas mucosissima DSM 17494.</title>
        <authorList>
            <person name="Poehlein A."/>
            <person name="Wuebbeler J.H."/>
            <person name="Steinbuechel A."/>
            <person name="Daniel R."/>
        </authorList>
    </citation>
    <scope>NUCLEOTIDE SEQUENCE [LARGE SCALE GENOMIC DNA]</scope>
    <source>
        <strain evidence="3 4">DSM 17494</strain>
    </source>
</reference>
<organism evidence="3 4">
    <name type="scientific">Sphingomonas mucosissima</name>
    <dbReference type="NCBI Taxonomy" id="370959"/>
    <lineage>
        <taxon>Bacteria</taxon>
        <taxon>Pseudomonadati</taxon>
        <taxon>Pseudomonadota</taxon>
        <taxon>Alphaproteobacteria</taxon>
        <taxon>Sphingomonadales</taxon>
        <taxon>Sphingomonadaceae</taxon>
        <taxon>Sphingomonas</taxon>
    </lineage>
</organism>
<dbReference type="GO" id="GO:0003677">
    <property type="term" value="F:DNA binding"/>
    <property type="evidence" value="ECO:0007669"/>
    <property type="project" value="InterPro"/>
</dbReference>
<comment type="similarity">
    <text evidence="1">Belongs to the ros/MucR family.</text>
</comment>
<evidence type="ECO:0000256" key="1">
    <source>
        <dbReference type="ARBA" id="ARBA00007031"/>
    </source>
</evidence>
<feature type="compositionally biased region" description="Basic and acidic residues" evidence="2">
    <location>
        <begin position="162"/>
        <end position="171"/>
    </location>
</feature>
<dbReference type="Pfam" id="PF05443">
    <property type="entry name" value="ROS_MUCR"/>
    <property type="match status" value="1"/>
</dbReference>
<proteinExistence type="inferred from homology"/>
<gene>
    <name evidence="3" type="primary">ros_2</name>
    <name evidence="3" type="ORF">SPMU_28640</name>
</gene>
<dbReference type="InterPro" id="IPR041920">
    <property type="entry name" value="ROS/MUCR_sf"/>
</dbReference>
<evidence type="ECO:0000313" key="4">
    <source>
        <dbReference type="Proteomes" id="UP000197783"/>
    </source>
</evidence>
<accession>A0A245ZFT0</accession>